<dbReference type="RefSeq" id="XP_012204305.1">
    <property type="nucleotide sequence ID" value="XM_012348915.1"/>
</dbReference>
<dbReference type="GeneID" id="24131917"/>
<keyword evidence="6" id="KW-1185">Reference proteome</keyword>
<evidence type="ECO:0000313" key="5">
    <source>
        <dbReference type="EMBL" id="KDO25037.1"/>
    </source>
</evidence>
<dbReference type="InterPro" id="IPR033891">
    <property type="entry name" value="TTC38"/>
</dbReference>
<accession>A0A067CDY6</accession>
<dbReference type="VEuPathDB" id="FungiDB:SPRG_09766"/>
<dbReference type="KEGG" id="spar:SPRG_09766"/>
<name>A0A067CDY6_SAPPC</name>
<dbReference type="AlphaFoldDB" id="A0A067CDY6"/>
<dbReference type="OrthoDB" id="1427555at2759"/>
<evidence type="ECO:0000256" key="4">
    <source>
        <dbReference type="ARBA" id="ARBA00022803"/>
    </source>
</evidence>
<organism evidence="5 6">
    <name type="scientific">Saprolegnia parasitica (strain CBS 223.65)</name>
    <dbReference type="NCBI Taxonomy" id="695850"/>
    <lineage>
        <taxon>Eukaryota</taxon>
        <taxon>Sar</taxon>
        <taxon>Stramenopiles</taxon>
        <taxon>Oomycota</taxon>
        <taxon>Saprolegniomycetes</taxon>
        <taxon>Saprolegniales</taxon>
        <taxon>Saprolegniaceae</taxon>
        <taxon>Saprolegnia</taxon>
    </lineage>
</organism>
<keyword evidence="3" id="KW-0677">Repeat</keyword>
<dbReference type="InterPro" id="IPR011990">
    <property type="entry name" value="TPR-like_helical_dom_sf"/>
</dbReference>
<dbReference type="SUPFAM" id="SSF48452">
    <property type="entry name" value="TPR-like"/>
    <property type="match status" value="1"/>
</dbReference>
<evidence type="ECO:0000256" key="2">
    <source>
        <dbReference type="ARBA" id="ARBA00019992"/>
    </source>
</evidence>
<sequence>MMLVARALRKPVLASGRRPLSFLGRLFGDEEVSPAAAPSSRPFGSSEYHLALLGYVSQTMHPQHSLAAIIEKDADFLMGHVLIGASQCLSPHALADSVQASTRAATAKAIAARVETSTLEKWHVQALEYLVAGECRNAVAVYETILRHDVTDLLALKCATELYAILGDKSNMLHVVSRVLPQWSATMPGYSHLLAMQAYALSENGDHGAAHSLADRAMSMHEEDAVALHALLHVYEVQGKHQDGASLLLQSADQWETYAVLRTHLQTHFALFLIETGRYDRVLKLLRHDILTCESMSANVLIDATQIYWRLVLAGFPADSIATELMTQWRHVVDSDVPLTPLATLHAHTMLSHASAPDGIRKQLAPPTSGLGDDAWDVAAVAAKLERSVTTFSYPEAGFSAIAQAAFAAVTAYNEHRFGDAVTGLLRVRSQAHVLGGSKVEQELYDMLLIDAATRGGQFDLAHLVLNERINAKPQSAQYWHTFGNVMRGLGDADGVDGARRMSYVLGLGQAGAGAS</sequence>
<evidence type="ECO:0000256" key="1">
    <source>
        <dbReference type="ARBA" id="ARBA00005857"/>
    </source>
</evidence>
<dbReference type="Gene3D" id="1.25.40.10">
    <property type="entry name" value="Tetratricopeptide repeat domain"/>
    <property type="match status" value="1"/>
</dbReference>
<dbReference type="OMA" id="CATELYA"/>
<dbReference type="EMBL" id="KK583236">
    <property type="protein sequence ID" value="KDO25037.1"/>
    <property type="molecule type" value="Genomic_DNA"/>
</dbReference>
<dbReference type="PANTHER" id="PTHR16263">
    <property type="entry name" value="TETRATRICOPEPTIDE REPEAT PROTEIN 38"/>
    <property type="match status" value="1"/>
</dbReference>
<dbReference type="PANTHER" id="PTHR16263:SF4">
    <property type="entry name" value="TETRATRICOPEPTIDE REPEAT PROTEIN 38"/>
    <property type="match status" value="1"/>
</dbReference>
<comment type="similarity">
    <text evidence="1">Belongs to the TTC38 family.</text>
</comment>
<reference evidence="5 6" key="1">
    <citation type="journal article" date="2013" name="PLoS Genet.">
        <title>Distinctive expansion of potential virulence genes in the genome of the oomycete fish pathogen Saprolegnia parasitica.</title>
        <authorList>
            <person name="Jiang R.H."/>
            <person name="de Bruijn I."/>
            <person name="Haas B.J."/>
            <person name="Belmonte R."/>
            <person name="Lobach L."/>
            <person name="Christie J."/>
            <person name="van den Ackerveken G."/>
            <person name="Bottin A."/>
            <person name="Bulone V."/>
            <person name="Diaz-Moreno S.M."/>
            <person name="Dumas B."/>
            <person name="Fan L."/>
            <person name="Gaulin E."/>
            <person name="Govers F."/>
            <person name="Grenville-Briggs L.J."/>
            <person name="Horner N.R."/>
            <person name="Levin J.Z."/>
            <person name="Mammella M."/>
            <person name="Meijer H.J."/>
            <person name="Morris P."/>
            <person name="Nusbaum C."/>
            <person name="Oome S."/>
            <person name="Phillips A.J."/>
            <person name="van Rooyen D."/>
            <person name="Rzeszutek E."/>
            <person name="Saraiva M."/>
            <person name="Secombes C.J."/>
            <person name="Seidl M.F."/>
            <person name="Snel B."/>
            <person name="Stassen J.H."/>
            <person name="Sykes S."/>
            <person name="Tripathy S."/>
            <person name="van den Berg H."/>
            <person name="Vega-Arreguin J.C."/>
            <person name="Wawra S."/>
            <person name="Young S.K."/>
            <person name="Zeng Q."/>
            <person name="Dieguez-Uribeondo J."/>
            <person name="Russ C."/>
            <person name="Tyler B.M."/>
            <person name="van West P."/>
        </authorList>
    </citation>
    <scope>NUCLEOTIDE SEQUENCE [LARGE SCALE GENOMIC DNA]</scope>
    <source>
        <strain evidence="5 6">CBS 223.65</strain>
    </source>
</reference>
<dbReference type="Proteomes" id="UP000030745">
    <property type="component" value="Unassembled WGS sequence"/>
</dbReference>
<protein>
    <recommendedName>
        <fullName evidence="2">Tetratricopeptide repeat protein 38</fullName>
    </recommendedName>
</protein>
<evidence type="ECO:0000313" key="6">
    <source>
        <dbReference type="Proteomes" id="UP000030745"/>
    </source>
</evidence>
<gene>
    <name evidence="5" type="ORF">SPRG_09766</name>
</gene>
<proteinExistence type="inferred from homology"/>
<evidence type="ECO:0000256" key="3">
    <source>
        <dbReference type="ARBA" id="ARBA00022737"/>
    </source>
</evidence>
<keyword evidence="4" id="KW-0802">TPR repeat</keyword>